<dbReference type="SUPFAM" id="SSF48371">
    <property type="entry name" value="ARM repeat"/>
    <property type="match status" value="1"/>
</dbReference>
<evidence type="ECO:0000313" key="2">
    <source>
        <dbReference type="Proteomes" id="UP000004810"/>
    </source>
</evidence>
<accession>J9EB10</accession>
<gene>
    <name evidence="1" type="ORF">WUBG_16527</name>
</gene>
<dbReference type="AlphaFoldDB" id="J9EB10"/>
<dbReference type="InterPro" id="IPR016024">
    <property type="entry name" value="ARM-type_fold"/>
</dbReference>
<name>J9EB10_WUCBA</name>
<dbReference type="Proteomes" id="UP000004810">
    <property type="component" value="Unassembled WGS sequence"/>
</dbReference>
<protein>
    <submittedName>
        <fullName evidence="1">Uncharacterized protein</fullName>
    </submittedName>
</protein>
<organism evidence="1 2">
    <name type="scientific">Wuchereria bancrofti</name>
    <dbReference type="NCBI Taxonomy" id="6293"/>
    <lineage>
        <taxon>Eukaryota</taxon>
        <taxon>Metazoa</taxon>
        <taxon>Ecdysozoa</taxon>
        <taxon>Nematoda</taxon>
        <taxon>Chromadorea</taxon>
        <taxon>Rhabditida</taxon>
        <taxon>Spirurina</taxon>
        <taxon>Spiruromorpha</taxon>
        <taxon>Filarioidea</taxon>
        <taxon>Onchocercidae</taxon>
        <taxon>Wuchereria</taxon>
    </lineage>
</organism>
<dbReference type="EMBL" id="ADBV01015915">
    <property type="protein sequence ID" value="EJW72564.1"/>
    <property type="molecule type" value="Genomic_DNA"/>
</dbReference>
<sequence>MEIFRKKRPSLENIQRALQLLNVLVDNFQSPADEIHRQSLDVLLVQGIQFQNHTIQYYSIHALSIIVVHMDEDQLKSLIPRGLLTGLTTLLQSEVLFIVQKLKVILTLQYHKTLLRDEFSGYRCLLVPHYQKCRYARRRCSLWVIAHMRIAVEALSNDFQSMDVVNPNKPVVKEIMEIFRKKRPSLENIQRALQLLNVLVDNFQSPADEIHRQSLDVLLVQGIQFQVYS</sequence>
<reference evidence="2" key="1">
    <citation type="submission" date="2012-08" db="EMBL/GenBank/DDBJ databases">
        <title>The Genome Sequence of Wuchereria bancrofti.</title>
        <authorList>
            <person name="Nutman T.B."/>
            <person name="Fink D.L."/>
            <person name="Russ C."/>
            <person name="Young S."/>
            <person name="Zeng Q."/>
            <person name="Koehrsen M."/>
            <person name="Alvarado L."/>
            <person name="Berlin A."/>
            <person name="Chapman S.B."/>
            <person name="Chen Z."/>
            <person name="Freedman E."/>
            <person name="Gellesch M."/>
            <person name="Goldberg J."/>
            <person name="Griggs A."/>
            <person name="Gujja S."/>
            <person name="Heilman E.R."/>
            <person name="Heiman D."/>
            <person name="Hepburn T."/>
            <person name="Howarth C."/>
            <person name="Jen D."/>
            <person name="Larson L."/>
            <person name="Lewis B."/>
            <person name="Mehta T."/>
            <person name="Park D."/>
            <person name="Pearson M."/>
            <person name="Roberts A."/>
            <person name="Saif S."/>
            <person name="Shea T."/>
            <person name="Shenoy N."/>
            <person name="Sisk P."/>
            <person name="Stolte C."/>
            <person name="Sykes S."/>
            <person name="Walk T."/>
            <person name="White J."/>
            <person name="Yandava C."/>
            <person name="Haas B."/>
            <person name="Henn M.R."/>
            <person name="Nusbaum C."/>
            <person name="Birren B."/>
        </authorList>
    </citation>
    <scope>NUCLEOTIDE SEQUENCE [LARGE SCALE GENOMIC DNA]</scope>
    <source>
        <strain evidence="2">NA</strain>
    </source>
</reference>
<proteinExistence type="predicted"/>
<evidence type="ECO:0000313" key="1">
    <source>
        <dbReference type="EMBL" id="EJW72564.1"/>
    </source>
</evidence>
<comment type="caution">
    <text evidence="1">The sequence shown here is derived from an EMBL/GenBank/DDBJ whole genome shotgun (WGS) entry which is preliminary data.</text>
</comment>